<dbReference type="AlphaFoldDB" id="A0A975C521"/>
<evidence type="ECO:0000313" key="2">
    <source>
        <dbReference type="EMBL" id="QTC92070.1"/>
    </source>
</evidence>
<organism evidence="2 3">
    <name type="scientific">Brevundimonas goettingensis</name>
    <dbReference type="NCBI Taxonomy" id="2774190"/>
    <lineage>
        <taxon>Bacteria</taxon>
        <taxon>Pseudomonadati</taxon>
        <taxon>Pseudomonadota</taxon>
        <taxon>Alphaproteobacteria</taxon>
        <taxon>Caulobacterales</taxon>
        <taxon>Caulobacteraceae</taxon>
        <taxon>Brevundimonas</taxon>
    </lineage>
</organism>
<keyword evidence="3" id="KW-1185">Reference proteome</keyword>
<evidence type="ECO:0000313" key="3">
    <source>
        <dbReference type="Proteomes" id="UP000663918"/>
    </source>
</evidence>
<feature type="compositionally biased region" description="Polar residues" evidence="1">
    <location>
        <begin position="87"/>
        <end position="103"/>
    </location>
</feature>
<feature type="compositionally biased region" description="Polar residues" evidence="1">
    <location>
        <begin position="11"/>
        <end position="20"/>
    </location>
</feature>
<dbReference type="RefSeq" id="WP_207931371.1">
    <property type="nucleotide sequence ID" value="NZ_CP062222.1"/>
</dbReference>
<evidence type="ECO:0000256" key="1">
    <source>
        <dbReference type="SAM" id="MobiDB-lite"/>
    </source>
</evidence>
<protein>
    <submittedName>
        <fullName evidence="2">Uncharacterized protein</fullName>
    </submittedName>
</protein>
<feature type="region of interest" description="Disordered" evidence="1">
    <location>
        <begin position="1"/>
        <end position="44"/>
    </location>
</feature>
<name>A0A975C521_9CAUL</name>
<dbReference type="EMBL" id="CP062222">
    <property type="protein sequence ID" value="QTC92070.1"/>
    <property type="molecule type" value="Genomic_DNA"/>
</dbReference>
<accession>A0A975C521</accession>
<gene>
    <name evidence="2" type="ORF">IFJ75_03925</name>
</gene>
<sequence length="103" mass="10768">MHPGVLDQHKSGLTQPNRVANGQDPVQPPARPEPRLDQPRLGDAAQLADDLGQIDQLLQQGQPPAVGQADDAQVLDQPGQAVDLAQQAGQVASSISNTPSQTP</sequence>
<dbReference type="Proteomes" id="UP000663918">
    <property type="component" value="Chromosome"/>
</dbReference>
<proteinExistence type="predicted"/>
<dbReference type="KEGG" id="bgoe:IFJ75_03925"/>
<feature type="region of interest" description="Disordered" evidence="1">
    <location>
        <begin position="59"/>
        <end position="103"/>
    </location>
</feature>
<reference evidence="2" key="1">
    <citation type="submission" date="2020-09" db="EMBL/GenBank/DDBJ databases">
        <title>Brevundimonas sp. LVF2 isolated from a puddle in Goettingen, Germany.</title>
        <authorList>
            <person name="Friedrich I."/>
            <person name="Klassen A."/>
            <person name="Hannes N."/>
            <person name="Schneider D."/>
            <person name="Hertel R."/>
            <person name="Daniel R."/>
        </authorList>
    </citation>
    <scope>NUCLEOTIDE SEQUENCE</scope>
    <source>
        <strain evidence="2">LVF2</strain>
    </source>
</reference>